<feature type="region of interest" description="Disordered" evidence="2">
    <location>
        <begin position="197"/>
        <end position="250"/>
    </location>
</feature>
<evidence type="ECO:0000313" key="4">
    <source>
        <dbReference type="Proteomes" id="UP000694892"/>
    </source>
</evidence>
<reference evidence="4" key="1">
    <citation type="journal article" date="2016" name="Nature">
        <title>Genome evolution in the allotetraploid frog Xenopus laevis.</title>
        <authorList>
            <person name="Session A.M."/>
            <person name="Uno Y."/>
            <person name="Kwon T."/>
            <person name="Chapman J.A."/>
            <person name="Toyoda A."/>
            <person name="Takahashi S."/>
            <person name="Fukui A."/>
            <person name="Hikosaka A."/>
            <person name="Suzuki A."/>
            <person name="Kondo M."/>
            <person name="van Heeringen S.J."/>
            <person name="Quigley I."/>
            <person name="Heinz S."/>
            <person name="Ogino H."/>
            <person name="Ochi H."/>
            <person name="Hellsten U."/>
            <person name="Lyons J.B."/>
            <person name="Simakov O."/>
            <person name="Putnam N."/>
            <person name="Stites J."/>
            <person name="Kuroki Y."/>
            <person name="Tanaka T."/>
            <person name="Michiue T."/>
            <person name="Watanabe M."/>
            <person name="Bogdanovic O."/>
            <person name="Lister R."/>
            <person name="Georgiou G."/>
            <person name="Paranjpe S.S."/>
            <person name="van Kruijsbergen I."/>
            <person name="Shu S."/>
            <person name="Carlson J."/>
            <person name="Kinoshita T."/>
            <person name="Ohta Y."/>
            <person name="Mawaribuchi S."/>
            <person name="Jenkins J."/>
            <person name="Grimwood J."/>
            <person name="Schmutz J."/>
            <person name="Mitros T."/>
            <person name="Mozaffari S.V."/>
            <person name="Suzuki Y."/>
            <person name="Haramoto Y."/>
            <person name="Yamamoto T.S."/>
            <person name="Takagi C."/>
            <person name="Heald R."/>
            <person name="Miller K."/>
            <person name="Haudenschild C."/>
            <person name="Kitzman J."/>
            <person name="Nakayama T."/>
            <person name="Izutsu Y."/>
            <person name="Robert J."/>
            <person name="Fortriede J."/>
            <person name="Burns K."/>
            <person name="Lotay V."/>
            <person name="Karimi K."/>
            <person name="Yasuoka Y."/>
            <person name="Dichmann D.S."/>
            <person name="Flajnik M.F."/>
            <person name="Houston D.W."/>
            <person name="Shendure J."/>
            <person name="DuPasquier L."/>
            <person name="Vize P.D."/>
            <person name="Zorn A.M."/>
            <person name="Ito M."/>
            <person name="Marcotte E.M."/>
            <person name="Wallingford J.B."/>
            <person name="Ito Y."/>
            <person name="Asashima M."/>
            <person name="Ueno N."/>
            <person name="Matsuda Y."/>
            <person name="Veenstra G.J."/>
            <person name="Fujiyama A."/>
            <person name="Harland R.M."/>
            <person name="Taira M."/>
            <person name="Rokhsar D.S."/>
        </authorList>
    </citation>
    <scope>NUCLEOTIDE SEQUENCE [LARGE SCALE GENOMIC DNA]</scope>
    <source>
        <strain evidence="4">J</strain>
    </source>
</reference>
<protein>
    <submittedName>
        <fullName evidence="3">Uncharacterized protein</fullName>
    </submittedName>
</protein>
<keyword evidence="1" id="KW-0175">Coiled coil</keyword>
<organism evidence="3 4">
    <name type="scientific">Xenopus laevis</name>
    <name type="common">African clawed frog</name>
    <dbReference type="NCBI Taxonomy" id="8355"/>
    <lineage>
        <taxon>Eukaryota</taxon>
        <taxon>Metazoa</taxon>
        <taxon>Chordata</taxon>
        <taxon>Craniata</taxon>
        <taxon>Vertebrata</taxon>
        <taxon>Euteleostomi</taxon>
        <taxon>Amphibia</taxon>
        <taxon>Batrachia</taxon>
        <taxon>Anura</taxon>
        <taxon>Pipoidea</taxon>
        <taxon>Pipidae</taxon>
        <taxon>Xenopodinae</taxon>
        <taxon>Xenopus</taxon>
        <taxon>Xenopus</taxon>
    </lineage>
</organism>
<name>A0A974CWX1_XENLA</name>
<evidence type="ECO:0000256" key="2">
    <source>
        <dbReference type="SAM" id="MobiDB-lite"/>
    </source>
</evidence>
<feature type="coiled-coil region" evidence="1">
    <location>
        <begin position="111"/>
        <end position="138"/>
    </location>
</feature>
<sequence length="250" mass="28823">MDIGTLTARKADTLVYTQAEVNDIISRFSSNSLDFDTDKNGLTQRLEFLCKKEISLQLHSDTLIEYLKVKRVPRGLRLGIRPTLCKEDPVYCKNWEKVLNKCSLDLMTLTVEGIQTKLTKLRADISDTKQKLQATHREVEVNDFEVQLRNTIVRHRTDLLKVKIDKFKRDTIDYQEDRVYNWKRPFFRRRQFNNTRSIDSEGASGSENSDISSSSFLDRGTRGKPGEGGKGKKGTKEPVAFQISTRKKTR</sequence>
<gene>
    <name evidence="3" type="ORF">XELAEV_18026898mg</name>
</gene>
<evidence type="ECO:0000313" key="3">
    <source>
        <dbReference type="EMBL" id="OCT80095.1"/>
    </source>
</evidence>
<dbReference type="Proteomes" id="UP000694892">
    <property type="component" value="Chromosome 5L"/>
</dbReference>
<feature type="compositionally biased region" description="Low complexity" evidence="2">
    <location>
        <begin position="204"/>
        <end position="215"/>
    </location>
</feature>
<dbReference type="EMBL" id="CM004474">
    <property type="protein sequence ID" value="OCT80095.1"/>
    <property type="molecule type" value="Genomic_DNA"/>
</dbReference>
<evidence type="ECO:0000256" key="1">
    <source>
        <dbReference type="SAM" id="Coils"/>
    </source>
</evidence>
<dbReference type="AlphaFoldDB" id="A0A974CWX1"/>
<accession>A0A974CWX1</accession>
<proteinExistence type="predicted"/>
<feature type="compositionally biased region" description="Basic and acidic residues" evidence="2">
    <location>
        <begin position="219"/>
        <end position="236"/>
    </location>
</feature>